<proteinExistence type="predicted"/>
<dbReference type="Proteomes" id="UP000059074">
    <property type="component" value="Unassembled WGS sequence"/>
</dbReference>
<organism evidence="2 3">
    <name type="scientific">Hyphomicrobium sulfonivorans</name>
    <dbReference type="NCBI Taxonomy" id="121290"/>
    <lineage>
        <taxon>Bacteria</taxon>
        <taxon>Pseudomonadati</taxon>
        <taxon>Pseudomonadota</taxon>
        <taxon>Alphaproteobacteria</taxon>
        <taxon>Hyphomicrobiales</taxon>
        <taxon>Hyphomicrobiaceae</taxon>
        <taxon>Hyphomicrobium</taxon>
    </lineage>
</organism>
<evidence type="ECO:0000313" key="2">
    <source>
        <dbReference type="EMBL" id="KWT70708.1"/>
    </source>
</evidence>
<dbReference type="AlphaFoldDB" id="A0A125NVT3"/>
<evidence type="ECO:0000313" key="3">
    <source>
        <dbReference type="Proteomes" id="UP000059074"/>
    </source>
</evidence>
<comment type="caution">
    <text evidence="2">The sequence shown here is derived from an EMBL/GenBank/DDBJ whole genome shotgun (WGS) entry which is preliminary data.</text>
</comment>
<accession>A0A125NVT3</accession>
<dbReference type="STRING" id="121290.APY04_0769"/>
<name>A0A125NVT3_HYPSL</name>
<keyword evidence="3" id="KW-1185">Reference proteome</keyword>
<reference evidence="2 3" key="1">
    <citation type="submission" date="2015-10" db="EMBL/GenBank/DDBJ databases">
        <title>Transcriptomic analysis of a linuron degrading triple-species bacterial consortium.</title>
        <authorList>
            <person name="Albers P."/>
        </authorList>
    </citation>
    <scope>NUCLEOTIDE SEQUENCE [LARGE SCALE GENOMIC DNA]</scope>
    <source>
        <strain evidence="2 3">WDL6</strain>
    </source>
</reference>
<feature type="region of interest" description="Disordered" evidence="1">
    <location>
        <begin position="80"/>
        <end position="103"/>
    </location>
</feature>
<evidence type="ECO:0000256" key="1">
    <source>
        <dbReference type="SAM" id="MobiDB-lite"/>
    </source>
</evidence>
<gene>
    <name evidence="2" type="ORF">APY04_0769</name>
</gene>
<dbReference type="EMBL" id="LMTR01000028">
    <property type="protein sequence ID" value="KWT70708.1"/>
    <property type="molecule type" value="Genomic_DNA"/>
</dbReference>
<sequence>MDIKRFNQCRVRMRDGRVLLAIWGPHEMQDGRELWCWAASDEGTYELTAVKEFVLLGSMPVGSLPGGFCTDEELIADHTKRRNGPAAGRNPHGLRVISNTEGT</sequence>
<protein>
    <submittedName>
        <fullName evidence="2">Uncharacterized protein</fullName>
    </submittedName>
</protein>
<dbReference type="PATRIC" id="fig|121290.4.peg.3453"/>